<dbReference type="InterPro" id="IPR027417">
    <property type="entry name" value="P-loop_NTPase"/>
</dbReference>
<evidence type="ECO:0000313" key="4">
    <source>
        <dbReference type="EMBL" id="MBP3955587.1"/>
    </source>
</evidence>
<dbReference type="Pfam" id="PF00005">
    <property type="entry name" value="ABC_tran"/>
    <property type="match status" value="1"/>
</dbReference>
<dbReference type="RefSeq" id="WP_210653659.1">
    <property type="nucleotide sequence ID" value="NZ_JAGKQQ010000001.1"/>
</dbReference>
<dbReference type="Proteomes" id="UP000676565">
    <property type="component" value="Unassembled WGS sequence"/>
</dbReference>
<keyword evidence="5" id="KW-1185">Reference proteome</keyword>
<dbReference type="PROSITE" id="PS00211">
    <property type="entry name" value="ABC_TRANSPORTER_1"/>
    <property type="match status" value="1"/>
</dbReference>
<accession>A0ABS5BQ68</accession>
<reference evidence="4 5" key="1">
    <citation type="submission" date="2021-04" db="EMBL/GenBank/DDBJ databases">
        <authorList>
            <person name="Ivanova A."/>
        </authorList>
    </citation>
    <scope>NUCLEOTIDE SEQUENCE [LARGE SCALE GENOMIC DNA]</scope>
    <source>
        <strain evidence="4 5">G18</strain>
    </source>
</reference>
<dbReference type="InterPro" id="IPR050683">
    <property type="entry name" value="Bact_Polysacc_Export_ATP-bd"/>
</dbReference>
<dbReference type="GO" id="GO:0005524">
    <property type="term" value="F:ATP binding"/>
    <property type="evidence" value="ECO:0007669"/>
    <property type="project" value="UniProtKB-KW"/>
</dbReference>
<dbReference type="Gene3D" id="3.40.50.300">
    <property type="entry name" value="P-loop containing nucleotide triphosphate hydrolases"/>
    <property type="match status" value="1"/>
</dbReference>
<dbReference type="InterPro" id="IPR003439">
    <property type="entry name" value="ABC_transporter-like_ATP-bd"/>
</dbReference>
<organism evidence="4 5">
    <name type="scientific">Gemmata palustris</name>
    <dbReference type="NCBI Taxonomy" id="2822762"/>
    <lineage>
        <taxon>Bacteria</taxon>
        <taxon>Pseudomonadati</taxon>
        <taxon>Planctomycetota</taxon>
        <taxon>Planctomycetia</taxon>
        <taxon>Gemmatales</taxon>
        <taxon>Gemmataceae</taxon>
        <taxon>Gemmata</taxon>
    </lineage>
</organism>
<dbReference type="InterPro" id="IPR003593">
    <property type="entry name" value="AAA+_ATPase"/>
</dbReference>
<name>A0ABS5BQ68_9BACT</name>
<dbReference type="EMBL" id="JAGKQQ010000001">
    <property type="protein sequence ID" value="MBP3955587.1"/>
    <property type="molecule type" value="Genomic_DNA"/>
</dbReference>
<evidence type="ECO:0000259" key="3">
    <source>
        <dbReference type="PROSITE" id="PS50893"/>
    </source>
</evidence>
<dbReference type="SUPFAM" id="SSF52540">
    <property type="entry name" value="P-loop containing nucleoside triphosphate hydrolases"/>
    <property type="match status" value="1"/>
</dbReference>
<evidence type="ECO:0000313" key="5">
    <source>
        <dbReference type="Proteomes" id="UP000676565"/>
    </source>
</evidence>
<feature type="domain" description="ABC transporter" evidence="3">
    <location>
        <begin position="4"/>
        <end position="249"/>
    </location>
</feature>
<proteinExistence type="predicted"/>
<dbReference type="PANTHER" id="PTHR46743:SF3">
    <property type="entry name" value="ABC-TYPE POLYSACCHARIDE_POLYOL PHOSPHATE TRANSPORT SYSTEM, ATPASE COMPONENT"/>
    <property type="match status" value="1"/>
</dbReference>
<keyword evidence="1" id="KW-0547">Nucleotide-binding</keyword>
<protein>
    <submittedName>
        <fullName evidence="4">ABC transporter ATP-binding protein</fullName>
    </submittedName>
</protein>
<dbReference type="InterPro" id="IPR017871">
    <property type="entry name" value="ABC_transporter-like_CS"/>
</dbReference>
<gene>
    <name evidence="4" type="ORF">J8F10_09865</name>
</gene>
<sequence>MAKIELQDVSVTFNAHQQKRVSFKEYLVSGLFWSSLNPTLRVHALQGINLSARDGDRIGVIGHNGAGKSTLLKTLAGIYPPTTGTREVEGKICSLFDITLGFEFEATGWDNIMYRAYLQGETPSSIRGKLDAIAEFSELGDFLNIAVRNYSAGMQMRLAFSIATAINPEVLLIDEVLAVGDLAFLNKAQARMRELMKTSRLMVMVAHDLNAITDMCTSVVWMQHGRIVAQGDPREIVDRYIASCTSGQAGTPAPVPVPELQAA</sequence>
<dbReference type="InterPro" id="IPR015860">
    <property type="entry name" value="ABC_transpr_TagH-like"/>
</dbReference>
<evidence type="ECO:0000256" key="1">
    <source>
        <dbReference type="ARBA" id="ARBA00022741"/>
    </source>
</evidence>
<comment type="caution">
    <text evidence="4">The sequence shown here is derived from an EMBL/GenBank/DDBJ whole genome shotgun (WGS) entry which is preliminary data.</text>
</comment>
<evidence type="ECO:0000256" key="2">
    <source>
        <dbReference type="ARBA" id="ARBA00022840"/>
    </source>
</evidence>
<dbReference type="PROSITE" id="PS50893">
    <property type="entry name" value="ABC_TRANSPORTER_2"/>
    <property type="match status" value="1"/>
</dbReference>
<keyword evidence="2 4" id="KW-0067">ATP-binding</keyword>
<dbReference type="SMART" id="SM00382">
    <property type="entry name" value="AAA"/>
    <property type="match status" value="1"/>
</dbReference>
<dbReference type="PANTHER" id="PTHR46743">
    <property type="entry name" value="TEICHOIC ACIDS EXPORT ATP-BINDING PROTEIN TAGH"/>
    <property type="match status" value="1"/>
</dbReference>
<dbReference type="CDD" id="cd03220">
    <property type="entry name" value="ABC_KpsT_Wzt"/>
    <property type="match status" value="1"/>
</dbReference>